<gene>
    <name evidence="2" type="ORF">FSB73_03565</name>
</gene>
<name>A0A5B8VHX5_9BACT</name>
<keyword evidence="1" id="KW-0732">Signal</keyword>
<dbReference type="Gene3D" id="1.25.40.390">
    <property type="match status" value="2"/>
</dbReference>
<dbReference type="RefSeq" id="WP_146780149.1">
    <property type="nucleotide sequence ID" value="NZ_CP042434.1"/>
</dbReference>
<dbReference type="PROSITE" id="PS51257">
    <property type="entry name" value="PROKAR_LIPOPROTEIN"/>
    <property type="match status" value="1"/>
</dbReference>
<dbReference type="AlphaFoldDB" id="A0A5B8VHX5"/>
<dbReference type="Pfam" id="PF12771">
    <property type="entry name" value="SusD-like_2"/>
    <property type="match status" value="2"/>
</dbReference>
<dbReference type="KEGG" id="agi:FSB73_03565"/>
<dbReference type="InterPro" id="IPR011990">
    <property type="entry name" value="TPR-like_helical_dom_sf"/>
</dbReference>
<evidence type="ECO:0000313" key="2">
    <source>
        <dbReference type="EMBL" id="QEC70889.1"/>
    </source>
</evidence>
<sequence>MKSTRKYLTGCLLTAAIALFAQSCQKHLTSLNTNPNSLPDTRPEYLFTNYTANFNLSGRSDLINRYTYLQYMQYIVPDGGANADTYWKPGQTTGGPVPPFAYYNTFFNTIGFGMQRTIEKIDAMSADQKDTYDNLKAICEIVKTYEAWRVSDAVGAIPYNQAFDDVQYPLPAYDFEQTLYKSFDSTLKVAATILKADKPGQVDLGQQDFFYGGNIQHWQNFANTLRIKIAQRYEKRDAANLAAVLNDIHANFADSIISSNDGSFGYTQPRGWDSNVDDINNLFINYNASYAFVEFLKSTKDPRLPLMVRQNDWGDNAVKYTRVKQNGTASSIATVDSVSQNDPSRYFGGHAFPAANANTAFGWTGLPRSHTFSLTTAVNGSTTTTLDYLSRIQTRIFLKNGGFGGFNNQPGDVIHTDETYNQASDDIFMRPLFLTYAETCFMMAEIAAKGGNGLGSTAAEWYNKGVKASFDEYKTVGVQTAVPKADTCQLGDYLSRYPYNGLTSIYSQSWVEFLANPEEAWAMWKRTGYPAFSTFNPSGTNQIGDGSGVAYLEKLQSTSNDVLTIPRRAGFVIGTTGANLNENNFDQALQMMISQNPDYGVDGKATYGRTWWDKK</sequence>
<feature type="chain" id="PRO_5023103206" evidence="1">
    <location>
        <begin position="22"/>
        <end position="615"/>
    </location>
</feature>
<evidence type="ECO:0000313" key="3">
    <source>
        <dbReference type="Proteomes" id="UP000321291"/>
    </source>
</evidence>
<accession>A0A5B8VHX5</accession>
<evidence type="ECO:0000256" key="1">
    <source>
        <dbReference type="SAM" id="SignalP"/>
    </source>
</evidence>
<dbReference type="EMBL" id="CP042434">
    <property type="protein sequence ID" value="QEC70889.1"/>
    <property type="molecule type" value="Genomic_DNA"/>
</dbReference>
<dbReference type="Proteomes" id="UP000321291">
    <property type="component" value="Chromosome"/>
</dbReference>
<protein>
    <submittedName>
        <fullName evidence="2">SusD/RagB family nutrient-binding outer membrane lipoprotein</fullName>
    </submittedName>
</protein>
<organism evidence="2 3">
    <name type="scientific">Arachidicoccus ginsenosidivorans</name>
    <dbReference type="NCBI Taxonomy" id="496057"/>
    <lineage>
        <taxon>Bacteria</taxon>
        <taxon>Pseudomonadati</taxon>
        <taxon>Bacteroidota</taxon>
        <taxon>Chitinophagia</taxon>
        <taxon>Chitinophagales</taxon>
        <taxon>Chitinophagaceae</taxon>
        <taxon>Arachidicoccus</taxon>
    </lineage>
</organism>
<dbReference type="SUPFAM" id="SSF48452">
    <property type="entry name" value="TPR-like"/>
    <property type="match status" value="1"/>
</dbReference>
<dbReference type="OrthoDB" id="9766256at2"/>
<feature type="signal peptide" evidence="1">
    <location>
        <begin position="1"/>
        <end position="21"/>
    </location>
</feature>
<keyword evidence="3" id="KW-1185">Reference proteome</keyword>
<proteinExistence type="predicted"/>
<reference evidence="2 3" key="1">
    <citation type="journal article" date="2017" name="Int. J. Syst. Evol. Microbiol.">
        <title>Arachidicoccus ginsenosidivorans sp. nov., with ginsenoside-converting activity isolated from ginseng cultivating soil.</title>
        <authorList>
            <person name="Siddiqi M.Z."/>
            <person name="Aslam Z."/>
            <person name="Im W.T."/>
        </authorList>
    </citation>
    <scope>NUCLEOTIDE SEQUENCE [LARGE SCALE GENOMIC DNA]</scope>
    <source>
        <strain evidence="2 3">Gsoil 809</strain>
    </source>
</reference>
<dbReference type="InterPro" id="IPR041662">
    <property type="entry name" value="SusD-like_2"/>
</dbReference>
<keyword evidence="2" id="KW-0449">Lipoprotein</keyword>